<keyword evidence="1" id="KW-0812">Transmembrane</keyword>
<organism evidence="2 3">
    <name type="scientific">Schizopora paradoxa</name>
    <dbReference type="NCBI Taxonomy" id="27342"/>
    <lineage>
        <taxon>Eukaryota</taxon>
        <taxon>Fungi</taxon>
        <taxon>Dikarya</taxon>
        <taxon>Basidiomycota</taxon>
        <taxon>Agaricomycotina</taxon>
        <taxon>Agaricomycetes</taxon>
        <taxon>Hymenochaetales</taxon>
        <taxon>Schizoporaceae</taxon>
        <taxon>Schizopora</taxon>
    </lineage>
</organism>
<proteinExistence type="predicted"/>
<name>A0A0H2RZT1_9AGAM</name>
<keyword evidence="3" id="KW-1185">Reference proteome</keyword>
<keyword evidence="1" id="KW-0472">Membrane</keyword>
<keyword evidence="1" id="KW-1133">Transmembrane helix</keyword>
<protein>
    <submittedName>
        <fullName evidence="2">Uncharacterized protein</fullName>
    </submittedName>
</protein>
<evidence type="ECO:0000313" key="2">
    <source>
        <dbReference type="EMBL" id="KLO14983.1"/>
    </source>
</evidence>
<evidence type="ECO:0000313" key="3">
    <source>
        <dbReference type="Proteomes" id="UP000053477"/>
    </source>
</evidence>
<feature type="transmembrane region" description="Helical" evidence="1">
    <location>
        <begin position="77"/>
        <end position="96"/>
    </location>
</feature>
<dbReference type="Proteomes" id="UP000053477">
    <property type="component" value="Unassembled WGS sequence"/>
</dbReference>
<dbReference type="EMBL" id="KQ085936">
    <property type="protein sequence ID" value="KLO14983.1"/>
    <property type="molecule type" value="Genomic_DNA"/>
</dbReference>
<reference evidence="2 3" key="1">
    <citation type="submission" date="2015-04" db="EMBL/GenBank/DDBJ databases">
        <title>Complete genome sequence of Schizopora paradoxa KUC8140, a cosmopolitan wood degrader in East Asia.</title>
        <authorList>
            <consortium name="DOE Joint Genome Institute"/>
            <person name="Min B."/>
            <person name="Park H."/>
            <person name="Jang Y."/>
            <person name="Kim J.-J."/>
            <person name="Kim K.H."/>
            <person name="Pangilinan J."/>
            <person name="Lipzen A."/>
            <person name="Riley R."/>
            <person name="Grigoriev I.V."/>
            <person name="Spatafora J.W."/>
            <person name="Choi I.-G."/>
        </authorList>
    </citation>
    <scope>NUCLEOTIDE SEQUENCE [LARGE SCALE GENOMIC DNA]</scope>
    <source>
        <strain evidence="2 3">KUC8140</strain>
    </source>
</reference>
<dbReference type="AlphaFoldDB" id="A0A0H2RZT1"/>
<evidence type="ECO:0000256" key="1">
    <source>
        <dbReference type="SAM" id="Phobius"/>
    </source>
</evidence>
<gene>
    <name evidence="2" type="ORF">SCHPADRAFT_288176</name>
</gene>
<dbReference type="InParanoid" id="A0A0H2RZT1"/>
<sequence>MVHDSLLDDHLGREVLSLFEAKKSVHLKEGLAKISFSTAALRSFSIMGETQMIELSVCSLSPSSRVSCRHMDQFSEVYMSFLITLILTTISVPYAAQIQTSSLARFPASLDCGR</sequence>
<accession>A0A0H2RZT1</accession>